<feature type="compositionally biased region" description="Acidic residues" evidence="1">
    <location>
        <begin position="417"/>
        <end position="433"/>
    </location>
</feature>
<reference evidence="3" key="1">
    <citation type="submission" date="2013-09" db="EMBL/GenBank/DDBJ databases">
        <title>The Genome Sequence of Anopheles culicifacies species A.</title>
        <authorList>
            <consortium name="The Broad Institute Genomics Platform"/>
            <person name="Neafsey D.E."/>
            <person name="Besansky N."/>
            <person name="Howell P."/>
            <person name="Walton C."/>
            <person name="Young S.K."/>
            <person name="Zeng Q."/>
            <person name="Gargeya S."/>
            <person name="Fitzgerald M."/>
            <person name="Haas B."/>
            <person name="Abouelleil A."/>
            <person name="Allen A.W."/>
            <person name="Alvarado L."/>
            <person name="Arachchi H.M."/>
            <person name="Berlin A.M."/>
            <person name="Chapman S.B."/>
            <person name="Gainer-Dewar J."/>
            <person name="Goldberg J."/>
            <person name="Griggs A."/>
            <person name="Gujja S."/>
            <person name="Hansen M."/>
            <person name="Howarth C."/>
            <person name="Imamovic A."/>
            <person name="Ireland A."/>
            <person name="Larimer J."/>
            <person name="McCowan C."/>
            <person name="Murphy C."/>
            <person name="Pearson M."/>
            <person name="Poon T.W."/>
            <person name="Priest M."/>
            <person name="Roberts A."/>
            <person name="Saif S."/>
            <person name="Shea T."/>
            <person name="Sisk P."/>
            <person name="Sykes S."/>
            <person name="Wortman J."/>
            <person name="Nusbaum C."/>
            <person name="Birren B."/>
        </authorList>
    </citation>
    <scope>NUCLEOTIDE SEQUENCE [LARGE SCALE GENOMIC DNA]</scope>
    <source>
        <strain evidence="3">A-37</strain>
    </source>
</reference>
<dbReference type="STRING" id="139723.A0A182MLV3"/>
<evidence type="ECO:0000313" key="2">
    <source>
        <dbReference type="EnsemblMetazoa" id="ACUA021378-PA"/>
    </source>
</evidence>
<name>A0A182MLV3_9DIPT</name>
<feature type="region of interest" description="Disordered" evidence="1">
    <location>
        <begin position="270"/>
        <end position="300"/>
    </location>
</feature>
<sequence>MTASSPLAKTPMSRIPIRTANAEKRARASNCLPPEYDESKLSPSEIRALRAQKRAAWRQARLKSLENDALQALIMIQTMSAAGQLDDSVMNSSSASEGVDGSAGLPPAAEQPVSDSNASIPSPSQSPLPFDTVSSANSKEEHLGPNGEDERHVRRSSEEAEDGGDRLHQRFPRLAVKSRPGNEIVVRETEKVVEEKVTRRTEEAPGGGLRTVEYIEKVIETEVSNGDDAMMARTNVETKTNTSAPIFTFLPFHAVETMREKIIMFELEDSSSGDSDKMDVNNGVTEPDGHHHQWTEGSETERRQVIEVAEAVTDPEPIQLQTIVEVINPMLTGDGQPNDIAIGRYSDVLYGEEDSLVVAPASVPTEYGRYAYEHGAYESINDKMKHVLRELKQNEKVRQNLSKSLTEDEIIALQAQEAEEERTEMEEEDEEDVPERYEEKTGAIGTVFMVRERLINDFYTHQSELAQEQQQQQRMYHQKLLDDSASTYHDCEVITNPNAERFSPAFDKHSGPGQLYHHTLHSEKLKAVFGSDDDDEDEDEKEDEADDQRNGNVTVETVDAAAAVVAGRYSATVGGEDDDDDEGEDDNLPNRVVGDTTNGTSDTIHITTNTVQSGPNLTTSGASNKRKKRKGKKKKTPSPPFRFGRG</sequence>
<reference evidence="2" key="2">
    <citation type="submission" date="2020-05" db="UniProtKB">
        <authorList>
            <consortium name="EnsemblMetazoa"/>
        </authorList>
    </citation>
    <scope>IDENTIFICATION</scope>
    <source>
        <strain evidence="2">A-37</strain>
    </source>
</reference>
<dbReference type="VEuPathDB" id="VectorBase:ACUA021378"/>
<evidence type="ECO:0000256" key="1">
    <source>
        <dbReference type="SAM" id="MobiDB-lite"/>
    </source>
</evidence>
<feature type="region of interest" description="Disordered" evidence="1">
    <location>
        <begin position="417"/>
        <end position="437"/>
    </location>
</feature>
<protein>
    <recommendedName>
        <fullName evidence="4">PEHE domain-containing protein</fullName>
    </recommendedName>
</protein>
<dbReference type="AlphaFoldDB" id="A0A182MLV3"/>
<dbReference type="Proteomes" id="UP000075883">
    <property type="component" value="Unassembled WGS sequence"/>
</dbReference>
<organism evidence="2 3">
    <name type="scientific">Anopheles culicifacies</name>
    <dbReference type="NCBI Taxonomy" id="139723"/>
    <lineage>
        <taxon>Eukaryota</taxon>
        <taxon>Metazoa</taxon>
        <taxon>Ecdysozoa</taxon>
        <taxon>Arthropoda</taxon>
        <taxon>Hexapoda</taxon>
        <taxon>Insecta</taxon>
        <taxon>Pterygota</taxon>
        <taxon>Neoptera</taxon>
        <taxon>Endopterygota</taxon>
        <taxon>Diptera</taxon>
        <taxon>Nematocera</taxon>
        <taxon>Culicoidea</taxon>
        <taxon>Culicidae</taxon>
        <taxon>Anophelinae</taxon>
        <taxon>Anopheles</taxon>
        <taxon>culicifacies species complex</taxon>
    </lineage>
</organism>
<keyword evidence="3" id="KW-1185">Reference proteome</keyword>
<feature type="region of interest" description="Disordered" evidence="1">
    <location>
        <begin position="530"/>
        <end position="555"/>
    </location>
</feature>
<dbReference type="EMBL" id="AXCM01007577">
    <property type="status" value="NOT_ANNOTATED_CDS"/>
    <property type="molecule type" value="Genomic_DNA"/>
</dbReference>
<proteinExistence type="predicted"/>
<feature type="compositionally biased region" description="Polar residues" evidence="1">
    <location>
        <begin position="113"/>
        <end position="137"/>
    </location>
</feature>
<feature type="compositionally biased region" description="Polar residues" evidence="1">
    <location>
        <begin position="595"/>
        <end position="623"/>
    </location>
</feature>
<dbReference type="EnsemblMetazoa" id="ACUA021378-RA">
    <property type="protein sequence ID" value="ACUA021378-PA"/>
    <property type="gene ID" value="ACUA021378"/>
</dbReference>
<feature type="compositionally biased region" description="Acidic residues" evidence="1">
    <location>
        <begin position="575"/>
        <end position="587"/>
    </location>
</feature>
<feature type="compositionally biased region" description="Basic and acidic residues" evidence="1">
    <location>
        <begin position="138"/>
        <end position="168"/>
    </location>
</feature>
<feature type="compositionally biased region" description="Acidic residues" evidence="1">
    <location>
        <begin position="531"/>
        <end position="546"/>
    </location>
</feature>
<feature type="compositionally biased region" description="Basic residues" evidence="1">
    <location>
        <begin position="624"/>
        <end position="636"/>
    </location>
</feature>
<feature type="region of interest" description="Disordered" evidence="1">
    <location>
        <begin position="571"/>
        <end position="646"/>
    </location>
</feature>
<evidence type="ECO:0000313" key="3">
    <source>
        <dbReference type="Proteomes" id="UP000075883"/>
    </source>
</evidence>
<dbReference type="EMBL" id="AXCM01007576">
    <property type="status" value="NOT_ANNOTATED_CDS"/>
    <property type="molecule type" value="Genomic_DNA"/>
</dbReference>
<feature type="compositionally biased region" description="Basic and acidic residues" evidence="1">
    <location>
        <begin position="287"/>
        <end position="300"/>
    </location>
</feature>
<evidence type="ECO:0008006" key="4">
    <source>
        <dbReference type="Google" id="ProtNLM"/>
    </source>
</evidence>
<feature type="region of interest" description="Disordered" evidence="1">
    <location>
        <begin position="87"/>
        <end position="175"/>
    </location>
</feature>
<accession>A0A182MLV3</accession>
<feature type="region of interest" description="Disordered" evidence="1">
    <location>
        <begin position="1"/>
        <end position="43"/>
    </location>
</feature>